<dbReference type="PANTHER" id="PTHR42718:SF46">
    <property type="entry name" value="BLR6921 PROTEIN"/>
    <property type="match status" value="1"/>
</dbReference>
<keyword evidence="3" id="KW-1003">Cell membrane</keyword>
<feature type="transmembrane region" description="Helical" evidence="7">
    <location>
        <begin position="143"/>
        <end position="164"/>
    </location>
</feature>
<dbReference type="Gene3D" id="1.20.1720.10">
    <property type="entry name" value="Multidrug resistance protein D"/>
    <property type="match status" value="1"/>
</dbReference>
<feature type="transmembrane region" description="Helical" evidence="7">
    <location>
        <begin position="83"/>
        <end position="102"/>
    </location>
</feature>
<feature type="transmembrane region" description="Helical" evidence="7">
    <location>
        <begin position="335"/>
        <end position="354"/>
    </location>
</feature>
<name>A0A147FCI3_MICTE</name>
<dbReference type="Proteomes" id="UP000072189">
    <property type="component" value="Unassembled WGS sequence"/>
</dbReference>
<dbReference type="AlphaFoldDB" id="A0A147FCI3"/>
<feature type="transmembrane region" description="Helical" evidence="7">
    <location>
        <begin position="108"/>
        <end position="131"/>
    </location>
</feature>
<evidence type="ECO:0000256" key="6">
    <source>
        <dbReference type="ARBA" id="ARBA00023136"/>
    </source>
</evidence>
<dbReference type="PATRIC" id="fig|2033.7.peg.1179"/>
<dbReference type="GO" id="GO:0022857">
    <property type="term" value="F:transmembrane transporter activity"/>
    <property type="evidence" value="ECO:0007669"/>
    <property type="project" value="InterPro"/>
</dbReference>
<dbReference type="Gene3D" id="1.20.1250.20">
    <property type="entry name" value="MFS general substrate transporter like domains"/>
    <property type="match status" value="1"/>
</dbReference>
<dbReference type="InterPro" id="IPR020846">
    <property type="entry name" value="MFS_dom"/>
</dbReference>
<sequence>MVRETGQDGGGVARWWALGWISLTQLMMVVDGTVMNIAVPSAQHDLSLSDVQRQWVITVYVLAFGSMLLLGGRVSDLIGRRRALLIGLVGFTLASIGGGLAVSAEMLIAARAVQGVFGALVTPSALALLSVTFPEGSDRVRAFGVFGTIMGAGSGIGVLLGGAVTDSWGWRWALLINVPIALTAGVGLVLSLTADARGRGRIDIIGGTLSAVGLTALTLGLTTAESSGWDAPLTIGLLVGGLAVLVGFVIRQRTAAHPLMPLSLFAERLRSAAFTAMLAWGVAILPAFLFLSVYLQQIAGLSPLLTGLSFLPYTAAILVTVRAVRLALRLVAPRVFLAVGLALIAAGLLVVTRLEPDASYVTHVLPIFVLLGVGTGCVQPAANSAATHRAGPASGVAGAVASTSQQVGSSLGLALLGTIAATTTAASASSAPCVDASYATLDGFHAAALTGAVILTVAAFGVFLLAGRSTPDRSPSNRRDPT</sequence>
<feature type="transmembrane region" description="Helical" evidence="7">
    <location>
        <begin position="271"/>
        <end position="295"/>
    </location>
</feature>
<evidence type="ECO:0000256" key="7">
    <source>
        <dbReference type="SAM" id="Phobius"/>
    </source>
</evidence>
<feature type="transmembrane region" description="Helical" evidence="7">
    <location>
        <begin position="443"/>
        <end position="466"/>
    </location>
</feature>
<dbReference type="PANTHER" id="PTHR42718">
    <property type="entry name" value="MAJOR FACILITATOR SUPERFAMILY MULTIDRUG TRANSPORTER MFSC"/>
    <property type="match status" value="1"/>
</dbReference>
<feature type="transmembrane region" description="Helical" evidence="7">
    <location>
        <begin position="12"/>
        <end position="34"/>
    </location>
</feature>
<evidence type="ECO:0000256" key="2">
    <source>
        <dbReference type="ARBA" id="ARBA00022448"/>
    </source>
</evidence>
<evidence type="ECO:0000313" key="9">
    <source>
        <dbReference type="EMBL" id="KTS14284.1"/>
    </source>
</evidence>
<proteinExistence type="predicted"/>
<evidence type="ECO:0000256" key="3">
    <source>
        <dbReference type="ARBA" id="ARBA00022475"/>
    </source>
</evidence>
<reference evidence="9 10" key="1">
    <citation type="journal article" date="2016" name="Front. Microbiol.">
        <title>Genomic Resource of Rice Seed Associated Bacteria.</title>
        <authorList>
            <person name="Midha S."/>
            <person name="Bansal K."/>
            <person name="Sharma S."/>
            <person name="Kumar N."/>
            <person name="Patil P.P."/>
            <person name="Chaudhry V."/>
            <person name="Patil P.B."/>
        </authorList>
    </citation>
    <scope>NUCLEOTIDE SEQUENCE [LARGE SCALE GENOMIC DNA]</scope>
    <source>
        <strain evidence="9 10">RSA3</strain>
    </source>
</reference>
<keyword evidence="5 7" id="KW-1133">Transmembrane helix</keyword>
<keyword evidence="2" id="KW-0813">Transport</keyword>
<dbReference type="InterPro" id="IPR036259">
    <property type="entry name" value="MFS_trans_sf"/>
</dbReference>
<dbReference type="CDD" id="cd17321">
    <property type="entry name" value="MFS_MMR_MDR_like"/>
    <property type="match status" value="1"/>
</dbReference>
<feature type="transmembrane region" description="Helical" evidence="7">
    <location>
        <begin position="170"/>
        <end position="190"/>
    </location>
</feature>
<gene>
    <name evidence="9" type="ORF">RSA3_00460</name>
</gene>
<dbReference type="PRINTS" id="PR01036">
    <property type="entry name" value="TCRTETB"/>
</dbReference>
<dbReference type="SUPFAM" id="SSF103473">
    <property type="entry name" value="MFS general substrate transporter"/>
    <property type="match status" value="1"/>
</dbReference>
<feature type="transmembrane region" description="Helical" evidence="7">
    <location>
        <begin position="411"/>
        <end position="431"/>
    </location>
</feature>
<comment type="caution">
    <text evidence="9">The sequence shown here is derived from an EMBL/GenBank/DDBJ whole genome shotgun (WGS) entry which is preliminary data.</text>
</comment>
<dbReference type="GO" id="GO:0005886">
    <property type="term" value="C:plasma membrane"/>
    <property type="evidence" value="ECO:0007669"/>
    <property type="project" value="UniProtKB-SubCell"/>
</dbReference>
<feature type="domain" description="Major facilitator superfamily (MFS) profile" evidence="8">
    <location>
        <begin position="17"/>
        <end position="470"/>
    </location>
</feature>
<evidence type="ECO:0000256" key="5">
    <source>
        <dbReference type="ARBA" id="ARBA00022989"/>
    </source>
</evidence>
<dbReference type="PROSITE" id="PS50850">
    <property type="entry name" value="MFS"/>
    <property type="match status" value="1"/>
</dbReference>
<feature type="transmembrane region" description="Helical" evidence="7">
    <location>
        <begin position="54"/>
        <end position="71"/>
    </location>
</feature>
<dbReference type="PROSITE" id="PS00216">
    <property type="entry name" value="SUGAR_TRANSPORT_1"/>
    <property type="match status" value="1"/>
</dbReference>
<keyword evidence="4 7" id="KW-0812">Transmembrane</keyword>
<dbReference type="EMBL" id="LDRV01000002">
    <property type="protein sequence ID" value="KTS14284.1"/>
    <property type="molecule type" value="Genomic_DNA"/>
</dbReference>
<feature type="transmembrane region" description="Helical" evidence="7">
    <location>
        <begin position="360"/>
        <end position="382"/>
    </location>
</feature>
<keyword evidence="6 7" id="KW-0472">Membrane</keyword>
<feature type="transmembrane region" description="Helical" evidence="7">
    <location>
        <begin position="301"/>
        <end position="323"/>
    </location>
</feature>
<evidence type="ECO:0000256" key="4">
    <source>
        <dbReference type="ARBA" id="ARBA00022692"/>
    </source>
</evidence>
<evidence type="ECO:0000256" key="1">
    <source>
        <dbReference type="ARBA" id="ARBA00004651"/>
    </source>
</evidence>
<dbReference type="Pfam" id="PF07690">
    <property type="entry name" value="MFS_1"/>
    <property type="match status" value="1"/>
</dbReference>
<organism evidence="9 10">
    <name type="scientific">Microbacterium testaceum</name>
    <name type="common">Aureobacterium testaceum</name>
    <name type="synonym">Brevibacterium testaceum</name>
    <dbReference type="NCBI Taxonomy" id="2033"/>
    <lineage>
        <taxon>Bacteria</taxon>
        <taxon>Bacillati</taxon>
        <taxon>Actinomycetota</taxon>
        <taxon>Actinomycetes</taxon>
        <taxon>Micrococcales</taxon>
        <taxon>Microbacteriaceae</taxon>
        <taxon>Microbacterium</taxon>
    </lineage>
</organism>
<protein>
    <recommendedName>
        <fullName evidence="8">Major facilitator superfamily (MFS) profile domain-containing protein</fullName>
    </recommendedName>
</protein>
<evidence type="ECO:0000259" key="8">
    <source>
        <dbReference type="PROSITE" id="PS50850"/>
    </source>
</evidence>
<evidence type="ECO:0000313" key="10">
    <source>
        <dbReference type="Proteomes" id="UP000072189"/>
    </source>
</evidence>
<comment type="subcellular location">
    <subcellularLocation>
        <location evidence="1">Cell membrane</location>
        <topology evidence="1">Multi-pass membrane protein</topology>
    </subcellularLocation>
</comment>
<dbReference type="RefSeq" id="WP_058612889.1">
    <property type="nucleotide sequence ID" value="NZ_LDRV01000002.1"/>
</dbReference>
<dbReference type="InterPro" id="IPR011701">
    <property type="entry name" value="MFS"/>
</dbReference>
<dbReference type="InterPro" id="IPR005829">
    <property type="entry name" value="Sugar_transporter_CS"/>
</dbReference>
<accession>A0A147FCI3</accession>
<feature type="transmembrane region" description="Helical" evidence="7">
    <location>
        <begin position="202"/>
        <end position="221"/>
    </location>
</feature>
<feature type="transmembrane region" description="Helical" evidence="7">
    <location>
        <begin position="233"/>
        <end position="250"/>
    </location>
</feature>